<proteinExistence type="predicted"/>
<sequence>MNSKFYTYKDLEQRYNRSRKSIWRLWAKEGKLPPPLKVNTIFLGWTEEQLQQFERGEL</sequence>
<dbReference type="EMBL" id="SLWF01000004">
    <property type="protein sequence ID" value="TCN87872.1"/>
    <property type="molecule type" value="Genomic_DNA"/>
</dbReference>
<evidence type="ECO:0000313" key="2">
    <source>
        <dbReference type="Proteomes" id="UP000294832"/>
    </source>
</evidence>
<reference evidence="1 2" key="1">
    <citation type="submission" date="2019-03" db="EMBL/GenBank/DDBJ databases">
        <title>Freshwater and sediment microbial communities from various areas in North America, analyzing microbe dynamics in response to fracking.</title>
        <authorList>
            <person name="Lamendella R."/>
        </authorList>
    </citation>
    <scope>NUCLEOTIDE SEQUENCE [LARGE SCALE GENOMIC DNA]</scope>
    <source>
        <strain evidence="1 2">74A</strain>
    </source>
</reference>
<dbReference type="AlphaFoldDB" id="A0A4R2FHW1"/>
<accession>A0A4R2FHW1</accession>
<evidence type="ECO:0008006" key="3">
    <source>
        <dbReference type="Google" id="ProtNLM"/>
    </source>
</evidence>
<dbReference type="Proteomes" id="UP000294832">
    <property type="component" value="Unassembled WGS sequence"/>
</dbReference>
<name>A0A4R2FHW1_9GAMM</name>
<comment type="caution">
    <text evidence="1">The sequence shown here is derived from an EMBL/GenBank/DDBJ whole genome shotgun (WGS) entry which is preliminary data.</text>
</comment>
<protein>
    <recommendedName>
        <fullName evidence="3">AlpA family transcriptional regulator</fullName>
    </recommendedName>
</protein>
<keyword evidence="2" id="KW-1185">Reference proteome</keyword>
<gene>
    <name evidence="1" type="ORF">EDC91_1043</name>
</gene>
<organism evidence="1 2">
    <name type="scientific">Shewanella fodinae</name>
    <dbReference type="NCBI Taxonomy" id="552357"/>
    <lineage>
        <taxon>Bacteria</taxon>
        <taxon>Pseudomonadati</taxon>
        <taxon>Pseudomonadota</taxon>
        <taxon>Gammaproteobacteria</taxon>
        <taxon>Alteromonadales</taxon>
        <taxon>Shewanellaceae</taxon>
        <taxon>Shewanella</taxon>
    </lineage>
</organism>
<evidence type="ECO:0000313" key="1">
    <source>
        <dbReference type="EMBL" id="TCN87872.1"/>
    </source>
</evidence>